<dbReference type="GO" id="GO:0046872">
    <property type="term" value="F:metal ion binding"/>
    <property type="evidence" value="ECO:0007669"/>
    <property type="project" value="UniProtKB-UniRule"/>
</dbReference>
<comment type="similarity">
    <text evidence="17">Belongs to the NnrD/CARKD family.</text>
</comment>
<keyword evidence="6 17" id="KW-0547">Nucleotide-binding</keyword>
<dbReference type="InterPro" id="IPR000631">
    <property type="entry name" value="CARKD"/>
</dbReference>
<dbReference type="STRING" id="376733.SAMN04487972_11487"/>
<evidence type="ECO:0000256" key="5">
    <source>
        <dbReference type="ARBA" id="ARBA00022723"/>
    </source>
</evidence>
<feature type="domain" description="YjeF N-terminal" evidence="21">
    <location>
        <begin position="1"/>
        <end position="225"/>
    </location>
</feature>
<keyword evidence="24" id="KW-1185">Reference proteome</keyword>
<dbReference type="InterPro" id="IPR030677">
    <property type="entry name" value="Nnr"/>
</dbReference>
<keyword evidence="23" id="KW-0808">Transferase</keyword>
<feature type="binding site" evidence="18">
    <location>
        <begin position="57"/>
        <end position="61"/>
    </location>
    <ligand>
        <name>(6S)-NADPHX</name>
        <dbReference type="ChEBI" id="CHEBI:64076"/>
    </ligand>
</feature>
<dbReference type="InterPro" id="IPR029056">
    <property type="entry name" value="Ribokinase-like"/>
</dbReference>
<evidence type="ECO:0000259" key="21">
    <source>
        <dbReference type="PROSITE" id="PS51385"/>
    </source>
</evidence>
<dbReference type="PROSITE" id="PS51385">
    <property type="entry name" value="YJEF_N"/>
    <property type="match status" value="1"/>
</dbReference>
<feature type="binding site" evidence="18">
    <location>
        <position position="164"/>
    </location>
    <ligand>
        <name>(6S)-NADPHX</name>
        <dbReference type="ChEBI" id="CHEBI:64076"/>
    </ligand>
</feature>
<evidence type="ECO:0000256" key="8">
    <source>
        <dbReference type="ARBA" id="ARBA00022857"/>
    </source>
</evidence>
<dbReference type="HAMAP" id="MF_01966">
    <property type="entry name" value="NADHX_epimerase"/>
    <property type="match status" value="1"/>
</dbReference>
<dbReference type="PROSITE" id="PS01050">
    <property type="entry name" value="YJEF_C_2"/>
    <property type="match status" value="1"/>
</dbReference>
<feature type="binding site" evidence="17">
    <location>
        <position position="264"/>
    </location>
    <ligand>
        <name>(6S)-NADPHX</name>
        <dbReference type="ChEBI" id="CHEBI:64076"/>
    </ligand>
</feature>
<evidence type="ECO:0000256" key="17">
    <source>
        <dbReference type="HAMAP-Rule" id="MF_01965"/>
    </source>
</evidence>
<evidence type="ECO:0000256" key="2">
    <source>
        <dbReference type="ARBA" id="ARBA00000909"/>
    </source>
</evidence>
<reference evidence="22 24" key="2">
    <citation type="submission" date="2014-10" db="EMBL/GenBank/DDBJ databases">
        <title>Paracoccus sanguinis sp. nov., isolated from clinical specimens of New York State patients.</title>
        <authorList>
            <person name="Mingle L.A."/>
            <person name="Cole J.A."/>
            <person name="Lapierre P."/>
            <person name="Musser K.A."/>
        </authorList>
    </citation>
    <scope>NUCLEOTIDE SEQUENCE [LARGE SCALE GENOMIC DNA]</scope>
    <source>
        <strain evidence="22 24">JCM 14014</strain>
    </source>
</reference>
<reference evidence="23 25" key="3">
    <citation type="submission" date="2016-10" db="EMBL/GenBank/DDBJ databases">
        <authorList>
            <person name="de Groot N.N."/>
        </authorList>
    </citation>
    <scope>NUCLEOTIDE SEQUENCE [LARGE SCALE GENOMIC DNA]</scope>
    <source>
        <strain evidence="23 25">CGMCC 1.6117</strain>
    </source>
</reference>
<feature type="domain" description="YjeF C-terminal" evidence="20">
    <location>
        <begin position="230"/>
        <end position="510"/>
    </location>
</feature>
<comment type="cofactor">
    <cofactor evidence="17">
        <name>Mg(2+)</name>
        <dbReference type="ChEBI" id="CHEBI:18420"/>
    </cofactor>
</comment>
<dbReference type="SUPFAM" id="SSF64153">
    <property type="entry name" value="YjeF N-terminal domain-like"/>
    <property type="match status" value="1"/>
</dbReference>
<feature type="binding site" evidence="18">
    <location>
        <position position="120"/>
    </location>
    <ligand>
        <name>K(+)</name>
        <dbReference type="ChEBI" id="CHEBI:29103"/>
    </ligand>
</feature>
<protein>
    <recommendedName>
        <fullName evidence="19">Bifunctional NAD(P)H-hydrate repair enzyme</fullName>
    </recommendedName>
    <alternativeName>
        <fullName evidence="19">Nicotinamide nucleotide repair protein</fullName>
    </alternativeName>
    <domain>
        <recommendedName>
            <fullName evidence="19">ADP-dependent (S)-NAD(P)H-hydrate dehydratase</fullName>
            <ecNumber evidence="19">4.2.1.136</ecNumber>
        </recommendedName>
        <alternativeName>
            <fullName evidence="19">ADP-dependent NAD(P)HX dehydratase</fullName>
        </alternativeName>
    </domain>
    <domain>
        <recommendedName>
            <fullName evidence="19">NAD(P)H-hydrate epimerase</fullName>
            <ecNumber evidence="19">5.1.99.6</ecNumber>
        </recommendedName>
    </domain>
</protein>
<evidence type="ECO:0000256" key="12">
    <source>
        <dbReference type="ARBA" id="ARBA00023239"/>
    </source>
</evidence>
<dbReference type="GO" id="GO:0016301">
    <property type="term" value="F:kinase activity"/>
    <property type="evidence" value="ECO:0007669"/>
    <property type="project" value="UniProtKB-KW"/>
</dbReference>
<evidence type="ECO:0000313" key="25">
    <source>
        <dbReference type="Proteomes" id="UP000182312"/>
    </source>
</evidence>
<dbReference type="Gene3D" id="3.40.50.10260">
    <property type="entry name" value="YjeF N-terminal domain"/>
    <property type="match status" value="1"/>
</dbReference>
<dbReference type="HAMAP" id="MF_01965">
    <property type="entry name" value="NADHX_dehydratase"/>
    <property type="match status" value="1"/>
</dbReference>
<keyword evidence="9 18" id="KW-0630">Potassium</keyword>
<dbReference type="CDD" id="cd01171">
    <property type="entry name" value="YXKO-related"/>
    <property type="match status" value="1"/>
</dbReference>
<feature type="binding site" evidence="18">
    <location>
        <begin position="124"/>
        <end position="130"/>
    </location>
    <ligand>
        <name>(6S)-NADPHX</name>
        <dbReference type="ChEBI" id="CHEBI:64076"/>
    </ligand>
</feature>
<dbReference type="OrthoDB" id="9806925at2"/>
<comment type="similarity">
    <text evidence="4 19">In the C-terminal section; belongs to the NnrD/CARKD family.</text>
</comment>
<keyword evidence="23" id="KW-0418">Kinase</keyword>
<comment type="catalytic activity">
    <reaction evidence="15 17 19">
        <text>(6S)-NADHX + ADP = AMP + phosphate + NADH + H(+)</text>
        <dbReference type="Rhea" id="RHEA:32223"/>
        <dbReference type="ChEBI" id="CHEBI:15378"/>
        <dbReference type="ChEBI" id="CHEBI:43474"/>
        <dbReference type="ChEBI" id="CHEBI:57945"/>
        <dbReference type="ChEBI" id="CHEBI:64074"/>
        <dbReference type="ChEBI" id="CHEBI:456215"/>
        <dbReference type="ChEBI" id="CHEBI:456216"/>
        <dbReference type="EC" id="4.2.1.136"/>
    </reaction>
</comment>
<dbReference type="EMBL" id="FOJO01000014">
    <property type="protein sequence ID" value="SFA56128.1"/>
    <property type="molecule type" value="Genomic_DNA"/>
</dbReference>
<comment type="catalytic activity">
    <reaction evidence="2 18 19">
        <text>(6R)-NADPHX = (6S)-NADPHX</text>
        <dbReference type="Rhea" id="RHEA:32227"/>
        <dbReference type="ChEBI" id="CHEBI:64076"/>
        <dbReference type="ChEBI" id="CHEBI:64077"/>
        <dbReference type="EC" id="5.1.99.6"/>
    </reaction>
</comment>
<sequence>MRAVETAAMESRQVTGLELMERAGAGVVKAILSNWPEYRGTRRSGRWRATILCGPGNNGGDGYVVARLLSQVNWEVTVLAYGDPARLPPDARANHDRWRKIGPVGRLLGPRLLQADVLVDALFGTGLTRPVDELAPVFEDIHAALQEGFSGPNSPGIDRLVAIDVPSGLDADSGRRLCGADEQGLIYDLTVTFHRRKIGHLLADGPELSGRLHVVDIGLEPWQRLADDSVLPAGPDARLQKRGGHKYDHGHALILGGGAGRGGAARLAARAALRSGAGLVTLGVPPEALPENAARLDAVMLAPLADAQALEQALRDSRLNAICLGPALGLERARELVPVALAAGRATLLDADALSAFAGLPDALFSHLHERAVLTPHEGEFARLFPDLAQRLAAPAERGPAFSRLDAARMAAARAGCTVLLKGPDTVIATPRGQARIAAAVGEDAAPWLATAGSGDVLAGIVTGLLARSFAPLDAAATGAWLHAEAARRFGPGLIAEDLPEILPQVFRRLDAEASLRAG</sequence>
<feature type="binding site" evidence="17">
    <location>
        <position position="456"/>
    </location>
    <ligand>
        <name>(6S)-NADPHX</name>
        <dbReference type="ChEBI" id="CHEBI:64076"/>
    </ligand>
</feature>
<dbReference type="EMBL" id="JRKN01000014">
    <property type="protein sequence ID" value="KGJ04092.1"/>
    <property type="molecule type" value="Genomic_DNA"/>
</dbReference>
<evidence type="ECO:0000256" key="6">
    <source>
        <dbReference type="ARBA" id="ARBA00022741"/>
    </source>
</evidence>
<dbReference type="eggNOG" id="COG0063">
    <property type="taxonomic scope" value="Bacteria"/>
</dbReference>
<evidence type="ECO:0000256" key="3">
    <source>
        <dbReference type="ARBA" id="ARBA00006001"/>
    </source>
</evidence>
<dbReference type="Gene3D" id="3.40.1190.20">
    <property type="match status" value="1"/>
</dbReference>
<comment type="function">
    <text evidence="18">Catalyzes the epimerization of the S- and R-forms of NAD(P)HX, a damaged form of NAD(P)H that is a result of enzymatic or heat-dependent hydration. This is a prerequisite for the S-specific NAD(P)H-hydrate dehydratase to allow the repair of both epimers of NAD(P)HX.</text>
</comment>
<keyword evidence="5 18" id="KW-0479">Metal-binding</keyword>
<comment type="function">
    <text evidence="14 19">Bifunctional enzyme that catalyzes the epimerization of the S- and R-forms of NAD(P)HX and the dehydration of the S-form of NAD(P)HX at the expense of ADP, which is converted to AMP. This allows the repair of both epimers of NAD(P)HX, a damaged form of NAD(P)H that is a result of enzymatic or heat-dependent hydration.</text>
</comment>
<evidence type="ECO:0000313" key="22">
    <source>
        <dbReference type="EMBL" id="KGJ04092.1"/>
    </source>
</evidence>
<dbReference type="RefSeq" id="WP_036741345.1">
    <property type="nucleotide sequence ID" value="NZ_FOJO01000014.1"/>
</dbReference>
<dbReference type="InterPro" id="IPR004443">
    <property type="entry name" value="YjeF_N_dom"/>
</dbReference>
<evidence type="ECO:0000256" key="11">
    <source>
        <dbReference type="ARBA" id="ARBA00023235"/>
    </source>
</evidence>
<comment type="cofactor">
    <cofactor evidence="18 19">
        <name>K(+)</name>
        <dbReference type="ChEBI" id="CHEBI:29103"/>
    </cofactor>
    <text evidence="18 19">Binds 1 potassium ion per subunit.</text>
</comment>
<dbReference type="NCBIfam" id="TIGR00197">
    <property type="entry name" value="yjeF_nterm"/>
    <property type="match status" value="1"/>
</dbReference>
<comment type="subunit">
    <text evidence="17">Homotetramer.</text>
</comment>
<dbReference type="InterPro" id="IPR036652">
    <property type="entry name" value="YjeF_N_dom_sf"/>
</dbReference>
<dbReference type="InterPro" id="IPR017953">
    <property type="entry name" value="Carbohydrate_kinase_pred_CS"/>
</dbReference>
<feature type="binding site" evidence="17">
    <location>
        <position position="377"/>
    </location>
    <ligand>
        <name>(6S)-NADPHX</name>
        <dbReference type="ChEBI" id="CHEBI:64076"/>
    </ligand>
</feature>
<feature type="binding site" evidence="18">
    <location>
        <position position="167"/>
    </location>
    <ligand>
        <name>K(+)</name>
        <dbReference type="ChEBI" id="CHEBI:29103"/>
    </ligand>
</feature>
<evidence type="ECO:0000256" key="13">
    <source>
        <dbReference type="ARBA" id="ARBA00023268"/>
    </source>
</evidence>
<keyword evidence="11 18" id="KW-0413">Isomerase</keyword>
<dbReference type="NCBIfam" id="TIGR00196">
    <property type="entry name" value="yjeF_cterm"/>
    <property type="match status" value="1"/>
</dbReference>
<dbReference type="PANTHER" id="PTHR12592:SF0">
    <property type="entry name" value="ATP-DEPENDENT (S)-NAD(P)H-HYDRATE DEHYDRATASE"/>
    <property type="match status" value="1"/>
</dbReference>
<evidence type="ECO:0000256" key="18">
    <source>
        <dbReference type="HAMAP-Rule" id="MF_01966"/>
    </source>
</evidence>
<reference evidence="22 24" key="1">
    <citation type="submission" date="2014-09" db="EMBL/GenBank/DDBJ databases">
        <authorList>
            <person name="McGinnis J.M."/>
            <person name="Wolfgang W.J."/>
        </authorList>
    </citation>
    <scope>NUCLEOTIDE SEQUENCE [LARGE SCALE GENOMIC DNA]</scope>
    <source>
        <strain evidence="22 24">JCM 14014</strain>
    </source>
</reference>
<dbReference type="Proteomes" id="UP000029846">
    <property type="component" value="Unassembled WGS sequence"/>
</dbReference>
<dbReference type="EC" id="4.2.1.136" evidence="19"/>
<dbReference type="GO" id="GO:0005524">
    <property type="term" value="F:ATP binding"/>
    <property type="evidence" value="ECO:0007669"/>
    <property type="project" value="UniProtKB-UniRule"/>
</dbReference>
<evidence type="ECO:0000256" key="16">
    <source>
        <dbReference type="ARBA" id="ARBA00049209"/>
    </source>
</evidence>
<name>A0A099F1S6_9RHOB</name>
<keyword evidence="10 17" id="KW-0520">NAD</keyword>
<evidence type="ECO:0000256" key="7">
    <source>
        <dbReference type="ARBA" id="ARBA00022840"/>
    </source>
</evidence>
<evidence type="ECO:0000313" key="23">
    <source>
        <dbReference type="EMBL" id="SFA56128.1"/>
    </source>
</evidence>
<evidence type="ECO:0000256" key="9">
    <source>
        <dbReference type="ARBA" id="ARBA00022958"/>
    </source>
</evidence>
<feature type="binding site" evidence="17">
    <location>
        <position position="455"/>
    </location>
    <ligand>
        <name>AMP</name>
        <dbReference type="ChEBI" id="CHEBI:456215"/>
    </ligand>
</feature>
<evidence type="ECO:0000256" key="1">
    <source>
        <dbReference type="ARBA" id="ARBA00000013"/>
    </source>
</evidence>
<dbReference type="PIRSF" id="PIRSF017184">
    <property type="entry name" value="Nnr"/>
    <property type="match status" value="1"/>
</dbReference>
<comment type="catalytic activity">
    <reaction evidence="1 18 19">
        <text>(6R)-NADHX = (6S)-NADHX</text>
        <dbReference type="Rhea" id="RHEA:32215"/>
        <dbReference type="ChEBI" id="CHEBI:64074"/>
        <dbReference type="ChEBI" id="CHEBI:64075"/>
        <dbReference type="EC" id="5.1.99.6"/>
    </reaction>
</comment>
<accession>A0A099F1S6</accession>
<dbReference type="GO" id="GO:0052855">
    <property type="term" value="F:ADP-dependent NAD(P)H-hydrate dehydratase activity"/>
    <property type="evidence" value="ECO:0007669"/>
    <property type="project" value="UniProtKB-UniRule"/>
</dbReference>
<dbReference type="GO" id="GO:0110051">
    <property type="term" value="P:metabolite repair"/>
    <property type="evidence" value="ECO:0007669"/>
    <property type="project" value="TreeGrafter"/>
</dbReference>
<gene>
    <name evidence="18" type="primary">nnrE</name>
    <name evidence="17" type="synonym">nnrD</name>
    <name evidence="22" type="ORF">IT41_11310</name>
    <name evidence="23" type="ORF">SAMN04487972_11487</name>
</gene>
<evidence type="ECO:0000259" key="20">
    <source>
        <dbReference type="PROSITE" id="PS51383"/>
    </source>
</evidence>
<dbReference type="Pfam" id="PF03853">
    <property type="entry name" value="YjeF_N"/>
    <property type="match status" value="1"/>
</dbReference>
<comment type="similarity">
    <text evidence="3 19">In the N-terminal section; belongs to the NnrE/AIBP family.</text>
</comment>
<organism evidence="22 24">
    <name type="scientific">Paracoccus halophilus</name>
    <dbReference type="NCBI Taxonomy" id="376733"/>
    <lineage>
        <taxon>Bacteria</taxon>
        <taxon>Pseudomonadati</taxon>
        <taxon>Pseudomonadota</taxon>
        <taxon>Alphaproteobacteria</taxon>
        <taxon>Rhodobacterales</taxon>
        <taxon>Paracoccaceae</taxon>
        <taxon>Paracoccus</taxon>
    </lineage>
</organism>
<keyword evidence="8 17" id="KW-0521">NADP</keyword>
<dbReference type="eggNOG" id="COG0062">
    <property type="taxonomic scope" value="Bacteria"/>
</dbReference>
<dbReference type="Pfam" id="PF01256">
    <property type="entry name" value="Carb_kinase"/>
    <property type="match status" value="1"/>
</dbReference>
<evidence type="ECO:0000256" key="4">
    <source>
        <dbReference type="ARBA" id="ARBA00009524"/>
    </source>
</evidence>
<evidence type="ECO:0000256" key="19">
    <source>
        <dbReference type="PIRNR" id="PIRNR017184"/>
    </source>
</evidence>
<comment type="catalytic activity">
    <reaction evidence="16 17 19">
        <text>(6S)-NADPHX + ADP = AMP + phosphate + NADPH + H(+)</text>
        <dbReference type="Rhea" id="RHEA:32235"/>
        <dbReference type="ChEBI" id="CHEBI:15378"/>
        <dbReference type="ChEBI" id="CHEBI:43474"/>
        <dbReference type="ChEBI" id="CHEBI:57783"/>
        <dbReference type="ChEBI" id="CHEBI:64076"/>
        <dbReference type="ChEBI" id="CHEBI:456215"/>
        <dbReference type="ChEBI" id="CHEBI:456216"/>
        <dbReference type="EC" id="4.2.1.136"/>
    </reaction>
</comment>
<dbReference type="GO" id="GO:0046496">
    <property type="term" value="P:nicotinamide nucleotide metabolic process"/>
    <property type="evidence" value="ECO:0007669"/>
    <property type="project" value="UniProtKB-UniRule"/>
</dbReference>
<feature type="binding site" evidence="17">
    <location>
        <begin position="422"/>
        <end position="426"/>
    </location>
    <ligand>
        <name>AMP</name>
        <dbReference type="ChEBI" id="CHEBI:456215"/>
    </ligand>
</feature>
<dbReference type="Proteomes" id="UP000182312">
    <property type="component" value="Unassembled WGS sequence"/>
</dbReference>
<dbReference type="PROSITE" id="PS51383">
    <property type="entry name" value="YJEF_C_3"/>
    <property type="match status" value="1"/>
</dbReference>
<keyword evidence="13" id="KW-0511">Multifunctional enzyme</keyword>
<feature type="binding site" evidence="18">
    <location>
        <position position="58"/>
    </location>
    <ligand>
        <name>K(+)</name>
        <dbReference type="ChEBI" id="CHEBI:29103"/>
    </ligand>
</feature>
<keyword evidence="12 17" id="KW-0456">Lyase</keyword>
<dbReference type="PANTHER" id="PTHR12592">
    <property type="entry name" value="ATP-DEPENDENT (S)-NAD(P)H-HYDRATE DEHYDRATASE FAMILY MEMBER"/>
    <property type="match status" value="1"/>
</dbReference>
<comment type="caution">
    <text evidence="17">Lacks conserved residue(s) required for the propagation of feature annotation.</text>
</comment>
<comment type="function">
    <text evidence="17">Catalyzes the dehydration of the S-form of NAD(P)HX at the expense of ADP, which is converted to AMP. Together with NAD(P)HX epimerase, which catalyzes the epimerization of the S- and R-forms, the enzyme allows the repair of both epimers of NAD(P)HX, a damaged form of NAD(P)H that is a result of enzymatic or heat-dependent hydration.</text>
</comment>
<evidence type="ECO:0000256" key="15">
    <source>
        <dbReference type="ARBA" id="ARBA00048238"/>
    </source>
</evidence>
<comment type="similarity">
    <text evidence="18">Belongs to the NnrE/AIBP family.</text>
</comment>
<dbReference type="GO" id="GO:0052856">
    <property type="term" value="F:NAD(P)HX epimerase activity"/>
    <property type="evidence" value="ECO:0007669"/>
    <property type="project" value="UniProtKB-UniRule"/>
</dbReference>
<dbReference type="EC" id="5.1.99.6" evidence="19"/>
<dbReference type="AlphaFoldDB" id="A0A099F1S6"/>
<evidence type="ECO:0000313" key="24">
    <source>
        <dbReference type="Proteomes" id="UP000029846"/>
    </source>
</evidence>
<evidence type="ECO:0000256" key="14">
    <source>
        <dbReference type="ARBA" id="ARBA00025153"/>
    </source>
</evidence>
<evidence type="ECO:0000256" key="10">
    <source>
        <dbReference type="ARBA" id="ARBA00023027"/>
    </source>
</evidence>
<dbReference type="SUPFAM" id="SSF53613">
    <property type="entry name" value="Ribokinase-like"/>
    <property type="match status" value="1"/>
</dbReference>
<proteinExistence type="inferred from homology"/>
<keyword evidence="7 17" id="KW-0067">ATP-binding</keyword>